<evidence type="ECO:0000313" key="6">
    <source>
        <dbReference type="EMBL" id="KAF6174577.1"/>
    </source>
</evidence>
<dbReference type="InterPro" id="IPR032675">
    <property type="entry name" value="LRR_dom_sf"/>
</dbReference>
<dbReference type="InterPro" id="IPR036388">
    <property type="entry name" value="WH-like_DNA-bd_sf"/>
</dbReference>
<dbReference type="InterPro" id="IPR042197">
    <property type="entry name" value="Apaf_helical"/>
</dbReference>
<reference evidence="6 7" key="1">
    <citation type="journal article" date="2020" name="IScience">
        <title>Genome Sequencing of the Endangered Kingdonia uniflora (Circaeasteraceae, Ranunculales) Reveals Potential Mechanisms of Evolutionary Specialization.</title>
        <authorList>
            <person name="Sun Y."/>
            <person name="Deng T."/>
            <person name="Zhang A."/>
            <person name="Moore M.J."/>
            <person name="Landis J.B."/>
            <person name="Lin N."/>
            <person name="Zhang H."/>
            <person name="Zhang X."/>
            <person name="Huang J."/>
            <person name="Zhang X."/>
            <person name="Sun H."/>
            <person name="Wang H."/>
        </authorList>
    </citation>
    <scope>NUCLEOTIDE SEQUENCE [LARGE SCALE GENOMIC DNA]</scope>
    <source>
        <strain evidence="6">TB1705</strain>
        <tissue evidence="6">Leaf</tissue>
    </source>
</reference>
<accession>A0A7J7P547</accession>
<dbReference type="InterPro" id="IPR058922">
    <property type="entry name" value="WHD_DRP"/>
</dbReference>
<dbReference type="GO" id="GO:0098542">
    <property type="term" value="P:defense response to other organism"/>
    <property type="evidence" value="ECO:0007669"/>
    <property type="project" value="TreeGrafter"/>
</dbReference>
<evidence type="ECO:0000256" key="2">
    <source>
        <dbReference type="ARBA" id="ARBA00022821"/>
    </source>
</evidence>
<dbReference type="AlphaFoldDB" id="A0A7J7P547"/>
<feature type="non-terminal residue" evidence="6">
    <location>
        <position position="1"/>
    </location>
</feature>
<evidence type="ECO:0000259" key="5">
    <source>
        <dbReference type="Pfam" id="PF23598"/>
    </source>
</evidence>
<dbReference type="Pfam" id="PF00931">
    <property type="entry name" value="NB-ARC"/>
    <property type="match status" value="1"/>
</dbReference>
<dbReference type="Gene3D" id="1.10.10.10">
    <property type="entry name" value="Winged helix-like DNA-binding domain superfamily/Winged helix DNA-binding domain"/>
    <property type="match status" value="1"/>
</dbReference>
<feature type="domain" description="Disease resistance R13L4/SHOC-2-like LRR" evidence="5">
    <location>
        <begin position="337"/>
        <end position="504"/>
    </location>
</feature>
<dbReference type="Pfam" id="PF23598">
    <property type="entry name" value="LRR_14"/>
    <property type="match status" value="1"/>
</dbReference>
<dbReference type="InterPro" id="IPR002182">
    <property type="entry name" value="NB-ARC"/>
</dbReference>
<dbReference type="InterPro" id="IPR027417">
    <property type="entry name" value="P-loop_NTPase"/>
</dbReference>
<dbReference type="Pfam" id="PF23559">
    <property type="entry name" value="WHD_DRP"/>
    <property type="match status" value="1"/>
</dbReference>
<dbReference type="EMBL" id="JACGCM010000252">
    <property type="protein sequence ID" value="KAF6174577.1"/>
    <property type="molecule type" value="Genomic_DNA"/>
</dbReference>
<dbReference type="PANTHER" id="PTHR23155:SF1185">
    <property type="entry name" value="DISEASE RESISTANCE RPP8-LIKE PROTEIN 3-RELATED"/>
    <property type="match status" value="1"/>
</dbReference>
<feature type="domain" description="Disease resistance protein winged helix" evidence="4">
    <location>
        <begin position="203"/>
        <end position="273"/>
    </location>
</feature>
<dbReference type="SUPFAM" id="SSF52058">
    <property type="entry name" value="L domain-like"/>
    <property type="match status" value="1"/>
</dbReference>
<gene>
    <name evidence="6" type="ORF">GIB67_006229</name>
</gene>
<dbReference type="PANTHER" id="PTHR23155">
    <property type="entry name" value="DISEASE RESISTANCE PROTEIN RP"/>
    <property type="match status" value="1"/>
</dbReference>
<feature type="domain" description="NB-ARC" evidence="3">
    <location>
        <begin position="1"/>
        <end position="78"/>
    </location>
</feature>
<keyword evidence="2" id="KW-0611">Plant defense</keyword>
<dbReference type="GO" id="GO:0043531">
    <property type="term" value="F:ADP binding"/>
    <property type="evidence" value="ECO:0007669"/>
    <property type="project" value="InterPro"/>
</dbReference>
<dbReference type="Proteomes" id="UP000541444">
    <property type="component" value="Unassembled WGS sequence"/>
</dbReference>
<evidence type="ECO:0000259" key="4">
    <source>
        <dbReference type="Pfam" id="PF23559"/>
    </source>
</evidence>
<name>A0A7J7P547_9MAGN</name>
<dbReference type="Gene3D" id="1.10.8.430">
    <property type="entry name" value="Helical domain of apoptotic protease-activating factors"/>
    <property type="match status" value="1"/>
</dbReference>
<dbReference type="InterPro" id="IPR044974">
    <property type="entry name" value="Disease_R_plants"/>
</dbReference>
<evidence type="ECO:0008006" key="8">
    <source>
        <dbReference type="Google" id="ProtNLM"/>
    </source>
</evidence>
<dbReference type="Gene3D" id="3.80.10.10">
    <property type="entry name" value="Ribonuclease Inhibitor"/>
    <property type="match status" value="1"/>
</dbReference>
<evidence type="ECO:0000256" key="1">
    <source>
        <dbReference type="ARBA" id="ARBA00022737"/>
    </source>
</evidence>
<dbReference type="InterPro" id="IPR055414">
    <property type="entry name" value="LRR_R13L4/SHOC2-like"/>
</dbReference>
<keyword evidence="1" id="KW-0677">Repeat</keyword>
<evidence type="ECO:0000259" key="3">
    <source>
        <dbReference type="Pfam" id="PF00931"/>
    </source>
</evidence>
<dbReference type="SUPFAM" id="SSF52540">
    <property type="entry name" value="P-loop containing nucleoside triphosphate hydrolases"/>
    <property type="match status" value="1"/>
</dbReference>
<comment type="caution">
    <text evidence="6">The sequence shown here is derived from an EMBL/GenBank/DDBJ whole genome shotgun (WGS) entry which is preliminary data.</text>
</comment>
<protein>
    <recommendedName>
        <fullName evidence="8">NB-ARC domain-containing protein</fullName>
    </recommendedName>
</protein>
<proteinExistence type="predicted"/>
<dbReference type="FunFam" id="1.10.10.10:FF:000322">
    <property type="entry name" value="Probable disease resistance protein At1g63360"/>
    <property type="match status" value="1"/>
</dbReference>
<evidence type="ECO:0000313" key="7">
    <source>
        <dbReference type="Proteomes" id="UP000541444"/>
    </source>
</evidence>
<keyword evidence="7" id="KW-1185">Reference proteome</keyword>
<sequence>MGGSGKSTLADKVYNVDAVKNHFEARAWINVSQVYDLKVLLQDLAKEFMGLKSEVSGKMTVEELKEKLREFLNGKKYLANCQIDPVSPHKLKPLSDDDNWDLFTKKVIIAHDNTPSSKKCSFPMQLEELGRKMVEKCRGLPLAIVLLGGLLIGKLEDYKTWSILLDRIYWQLSQDLTPCPQILALNYNDLPSYLKPCFLYLGIYLEDYEISARRLIKMWIAEGFIVQRGNEIVEDIGEEYLEELASRCMIQITQRRLSKYIKKFRIHDVLRDLSISKAKEAGFLQIESNTTTSEPFTQSLTRVRRVVLNNKLGNIYVNPSYQHIRSFFHYEVMNPKKVDTLFRNSDAFGMLRVLDLSYLSYFKPNEGLRPILPKSLGKLVHLRYLRLSYVDVSNLPAIIRNLRNLQILDLKSISNNNDHIKTDFLSNLHQLRHLRLNGFAFNPPSDASGNLQTLNNLGIIESSRVKDGWDKYTNLKTVGFACFTLWSSTIRGDIISTLGKLPNLVFLLLSECSLHAKEMIFSRGGFPKLQDLRLSELNNLEEMKMLPNGLHYVTTLEKLYLRDMPKEFNSRVEKGGEDWEKVAHILTVV</sequence>
<organism evidence="6 7">
    <name type="scientific">Kingdonia uniflora</name>
    <dbReference type="NCBI Taxonomy" id="39325"/>
    <lineage>
        <taxon>Eukaryota</taxon>
        <taxon>Viridiplantae</taxon>
        <taxon>Streptophyta</taxon>
        <taxon>Embryophyta</taxon>
        <taxon>Tracheophyta</taxon>
        <taxon>Spermatophyta</taxon>
        <taxon>Magnoliopsida</taxon>
        <taxon>Ranunculales</taxon>
        <taxon>Circaeasteraceae</taxon>
        <taxon>Kingdonia</taxon>
    </lineage>
</organism>
<dbReference type="OrthoDB" id="646178at2759"/>
<dbReference type="Gene3D" id="3.40.50.300">
    <property type="entry name" value="P-loop containing nucleotide triphosphate hydrolases"/>
    <property type="match status" value="1"/>
</dbReference>